<comment type="caution">
    <text evidence="2">The sequence shown here is derived from an EMBL/GenBank/DDBJ whole genome shotgun (WGS) entry which is preliminary data.</text>
</comment>
<protein>
    <submittedName>
        <fullName evidence="2">Uncharacterized protein</fullName>
    </submittedName>
</protein>
<dbReference type="OrthoDB" id="10370076at2759"/>
<evidence type="ECO:0000256" key="1">
    <source>
        <dbReference type="SAM" id="MobiDB-lite"/>
    </source>
</evidence>
<name>A0A9W7LEZ9_9STRA</name>
<dbReference type="EMBL" id="BRYA01000342">
    <property type="protein sequence ID" value="GMI47411.1"/>
    <property type="molecule type" value="Genomic_DNA"/>
</dbReference>
<evidence type="ECO:0000313" key="2">
    <source>
        <dbReference type="EMBL" id="GMI47411.1"/>
    </source>
</evidence>
<feature type="region of interest" description="Disordered" evidence="1">
    <location>
        <begin position="238"/>
        <end position="258"/>
    </location>
</feature>
<reference evidence="3" key="1">
    <citation type="journal article" date="2023" name="Commun. Biol.">
        <title>Genome analysis of Parmales, the sister group of diatoms, reveals the evolutionary specialization of diatoms from phago-mixotrophs to photoautotrophs.</title>
        <authorList>
            <person name="Ban H."/>
            <person name="Sato S."/>
            <person name="Yoshikawa S."/>
            <person name="Yamada K."/>
            <person name="Nakamura Y."/>
            <person name="Ichinomiya M."/>
            <person name="Sato N."/>
            <person name="Blanc-Mathieu R."/>
            <person name="Endo H."/>
            <person name="Kuwata A."/>
            <person name="Ogata H."/>
        </authorList>
    </citation>
    <scope>NUCLEOTIDE SEQUENCE [LARGE SCALE GENOMIC DNA]</scope>
</reference>
<keyword evidence="3" id="KW-1185">Reference proteome</keyword>
<dbReference type="Proteomes" id="UP001165065">
    <property type="component" value="Unassembled WGS sequence"/>
</dbReference>
<feature type="region of interest" description="Disordered" evidence="1">
    <location>
        <begin position="184"/>
        <end position="210"/>
    </location>
</feature>
<accession>A0A9W7LEZ9</accession>
<gene>
    <name evidence="2" type="ORF">TrCOL_g3672</name>
</gene>
<proteinExistence type="predicted"/>
<organism evidence="2 3">
    <name type="scientific">Triparma columacea</name>
    <dbReference type="NCBI Taxonomy" id="722753"/>
    <lineage>
        <taxon>Eukaryota</taxon>
        <taxon>Sar</taxon>
        <taxon>Stramenopiles</taxon>
        <taxon>Ochrophyta</taxon>
        <taxon>Bolidophyceae</taxon>
        <taxon>Parmales</taxon>
        <taxon>Triparmaceae</taxon>
        <taxon>Triparma</taxon>
    </lineage>
</organism>
<sequence>MSRLVLHTTLSRAARLRTSKARYDYASKSEKFRSQKDIDKESWPWQIQWLGYLAGVLSVPAAVLSAIIEQPKFRTLIAGDSHGHGGFAFGRTLVDSWRDYYTVDENGVVKGFHNEDYETDRGLRREQEEREEKEVEVTVKGALGKVGIAKFRCEDNVGKKEVIEGAGFKEGDTIEAVELVDEAREGAEEGGISGDVVASSSGPPEIGGGSEMLRLTGRTSSWFVAGEQGVVTVDTDGKAAPVQQSNIKPVSEGESRRSRRAALKEELKVLEGQLNDPFNTLDIDELQEKIQAKKKEIGWGFW</sequence>
<dbReference type="AlphaFoldDB" id="A0A9W7LEZ9"/>
<evidence type="ECO:0000313" key="3">
    <source>
        <dbReference type="Proteomes" id="UP001165065"/>
    </source>
</evidence>